<feature type="region of interest" description="Disordered" evidence="1">
    <location>
        <begin position="377"/>
        <end position="406"/>
    </location>
</feature>
<dbReference type="GO" id="GO:0035091">
    <property type="term" value="F:phosphatidylinositol binding"/>
    <property type="evidence" value="ECO:0007669"/>
    <property type="project" value="InterPro"/>
</dbReference>
<dbReference type="Proteomes" id="UP000559027">
    <property type="component" value="Unassembled WGS sequence"/>
</dbReference>
<dbReference type="InterPro" id="IPR002014">
    <property type="entry name" value="VHS_dom"/>
</dbReference>
<feature type="compositionally biased region" description="Basic and acidic residues" evidence="1">
    <location>
        <begin position="685"/>
        <end position="701"/>
    </location>
</feature>
<accession>A0A8H5D674</accession>
<dbReference type="SUPFAM" id="SSF48464">
    <property type="entry name" value="ENTH/VHS domain"/>
    <property type="match status" value="1"/>
</dbReference>
<dbReference type="SMART" id="SM00288">
    <property type="entry name" value="VHS"/>
    <property type="match status" value="1"/>
</dbReference>
<evidence type="ECO:0000259" key="2">
    <source>
        <dbReference type="PROSITE" id="PS50179"/>
    </source>
</evidence>
<dbReference type="PROSITE" id="PS50179">
    <property type="entry name" value="VHS"/>
    <property type="match status" value="1"/>
</dbReference>
<dbReference type="Pfam" id="PF00790">
    <property type="entry name" value="VHS"/>
    <property type="match status" value="1"/>
</dbReference>
<feature type="compositionally biased region" description="Polar residues" evidence="1">
    <location>
        <begin position="77"/>
        <end position="94"/>
    </location>
</feature>
<feature type="region of interest" description="Disordered" evidence="1">
    <location>
        <begin position="662"/>
        <end position="701"/>
    </location>
</feature>
<dbReference type="PANTHER" id="PTHR47789:SF2">
    <property type="entry name" value="VHS DOMAIN-CONTAINING PROTEIN"/>
    <property type="match status" value="1"/>
</dbReference>
<evidence type="ECO:0000313" key="3">
    <source>
        <dbReference type="EMBL" id="KAF5353476.1"/>
    </source>
</evidence>
<reference evidence="3 4" key="1">
    <citation type="journal article" date="2020" name="ISME J.">
        <title>Uncovering the hidden diversity of litter-decomposition mechanisms in mushroom-forming fungi.</title>
        <authorList>
            <person name="Floudas D."/>
            <person name="Bentzer J."/>
            <person name="Ahren D."/>
            <person name="Johansson T."/>
            <person name="Persson P."/>
            <person name="Tunlid A."/>
        </authorList>
    </citation>
    <scope>NUCLEOTIDE SEQUENCE [LARGE SCALE GENOMIC DNA]</scope>
    <source>
        <strain evidence="3 4">CBS 146.42</strain>
    </source>
</reference>
<evidence type="ECO:0000313" key="4">
    <source>
        <dbReference type="Proteomes" id="UP000559027"/>
    </source>
</evidence>
<dbReference type="GO" id="GO:0007015">
    <property type="term" value="P:actin filament organization"/>
    <property type="evidence" value="ECO:0007669"/>
    <property type="project" value="InterPro"/>
</dbReference>
<dbReference type="SUPFAM" id="SSF89009">
    <property type="entry name" value="GAT-like domain"/>
    <property type="match status" value="1"/>
</dbReference>
<dbReference type="GO" id="GO:0006897">
    <property type="term" value="P:endocytosis"/>
    <property type="evidence" value="ECO:0007669"/>
    <property type="project" value="InterPro"/>
</dbReference>
<organism evidence="3 4">
    <name type="scientific">Leucocoprinus leucothites</name>
    <dbReference type="NCBI Taxonomy" id="201217"/>
    <lineage>
        <taxon>Eukaryota</taxon>
        <taxon>Fungi</taxon>
        <taxon>Dikarya</taxon>
        <taxon>Basidiomycota</taxon>
        <taxon>Agaricomycotina</taxon>
        <taxon>Agaricomycetes</taxon>
        <taxon>Agaricomycetidae</taxon>
        <taxon>Agaricales</taxon>
        <taxon>Agaricineae</taxon>
        <taxon>Agaricaceae</taxon>
        <taxon>Leucocoprinus</taxon>
    </lineage>
</organism>
<gene>
    <name evidence="3" type="ORF">D9756_008105</name>
</gene>
<keyword evidence="4" id="KW-1185">Reference proteome</keyword>
<feature type="region of interest" description="Disordered" evidence="1">
    <location>
        <begin position="542"/>
        <end position="642"/>
    </location>
</feature>
<feature type="compositionally biased region" description="Basic and acidic residues" evidence="1">
    <location>
        <begin position="151"/>
        <end position="196"/>
    </location>
</feature>
<dbReference type="CDD" id="cd16980">
    <property type="entry name" value="VHS_Lsb5"/>
    <property type="match status" value="1"/>
</dbReference>
<dbReference type="InterPro" id="IPR038425">
    <property type="entry name" value="GAT_sf"/>
</dbReference>
<feature type="compositionally biased region" description="Low complexity" evidence="1">
    <location>
        <begin position="558"/>
        <end position="570"/>
    </location>
</feature>
<protein>
    <recommendedName>
        <fullName evidence="2">VHS domain-containing protein</fullName>
    </recommendedName>
</protein>
<comment type="caution">
    <text evidence="3">The sequence shown here is derived from an EMBL/GenBank/DDBJ whole genome shotgun (WGS) entry which is preliminary data.</text>
</comment>
<dbReference type="EMBL" id="JAACJO010000010">
    <property type="protein sequence ID" value="KAF5353476.1"/>
    <property type="molecule type" value="Genomic_DNA"/>
</dbReference>
<feature type="region of interest" description="Disordered" evidence="1">
    <location>
        <begin position="1"/>
        <end position="196"/>
    </location>
</feature>
<name>A0A8H5D674_9AGAR</name>
<dbReference type="GO" id="GO:0030479">
    <property type="term" value="C:actin cortical patch"/>
    <property type="evidence" value="ECO:0007669"/>
    <property type="project" value="TreeGrafter"/>
</dbReference>
<dbReference type="InterPro" id="IPR045007">
    <property type="entry name" value="LSB5"/>
</dbReference>
<feature type="compositionally biased region" description="Pro residues" evidence="1">
    <location>
        <begin position="382"/>
        <end position="392"/>
    </location>
</feature>
<feature type="domain" description="VHS" evidence="2">
    <location>
        <begin position="214"/>
        <end position="336"/>
    </location>
</feature>
<dbReference type="CDD" id="cd21383">
    <property type="entry name" value="GAT_GGA_Tom1-like"/>
    <property type="match status" value="1"/>
</dbReference>
<dbReference type="GO" id="GO:0051666">
    <property type="term" value="P:actin cortical patch localization"/>
    <property type="evidence" value="ECO:0007669"/>
    <property type="project" value="TreeGrafter"/>
</dbReference>
<dbReference type="AlphaFoldDB" id="A0A8H5D674"/>
<dbReference type="GO" id="GO:0043130">
    <property type="term" value="F:ubiquitin binding"/>
    <property type="evidence" value="ECO:0007669"/>
    <property type="project" value="InterPro"/>
</dbReference>
<dbReference type="GO" id="GO:0007034">
    <property type="term" value="P:vacuolar transport"/>
    <property type="evidence" value="ECO:0007669"/>
    <property type="project" value="UniProtKB-ARBA"/>
</dbReference>
<feature type="compositionally biased region" description="Basic and acidic residues" evidence="1">
    <location>
        <begin position="57"/>
        <end position="66"/>
    </location>
</feature>
<dbReference type="Gene3D" id="1.20.58.160">
    <property type="match status" value="1"/>
</dbReference>
<proteinExistence type="predicted"/>
<evidence type="ECO:0000256" key="1">
    <source>
        <dbReference type="SAM" id="MobiDB-lite"/>
    </source>
</evidence>
<dbReference type="Gene3D" id="1.25.40.90">
    <property type="match status" value="1"/>
</dbReference>
<sequence length="737" mass="83013">MKKLFGNSKSRTAKASPKDGILGPVDEPISTPIYQQHAVTSSQSQPSPLPPPVRNTAIDDDRRDHPSPYAAPLGSPNMPSSPSPYQTSQASLLPSNKPLRDRDAQSLRKSPAPNPPIVSNILRALEPPSADAIPYPNRSVSEDGFSTVEMPVRDPRDHTEKREKKSFWTWERHKDHDKDRDRSNRDRGRDVYRGGDENTGELIRMIGFLTATSSEDWALVLDVCDRVSANENNAREAVKALRKEFKYGEPAGQLSAARLWAIMLRNCSEVFASQSMNRKFLETIEELLMNPKTSPVVRERLLDVIAAAAYASGAKKDARNEREGFRGLWRRVKPFDKPDEGMPFAMDDAMFNPPVGSRNSHYDFPPALTPEPVFTATETVPVSPPPPTPVNQPRPQRKRKSPTRNRIIPHDEDVRRLLQECKIAQGNANVLSQALFHAKPESFKKDPVVREFYRKCRSSQELIYAQIPWATAEAEKSMMAKDDQQPTKEQELLDAILAANGDLLEVLNQYEDMDRVAMERKAEYRSRKETRLERKDRQELLEQQNRNSLQYPPPSRSPSPSIHSSSPHQSLESRRLYPDGNSNTLLAPPPLVPHGPRSPGQFSVHSRTPPPQTMLSDSREVNGAHTADAPTVHDSSYDDVDVPIQPSAKALGKQRALEADSADTYSQYGRDSAYFDSPPNKRNSHTFDDSDDEEHHQELPWHRPVQYVYDAAAELTAARLREEHEQQQQAVLVNGVY</sequence>
<dbReference type="OrthoDB" id="10255964at2759"/>
<dbReference type="PANTHER" id="PTHR47789">
    <property type="entry name" value="LAS SEVENTEEN-BINDING PROTEIN 5"/>
    <property type="match status" value="1"/>
</dbReference>
<dbReference type="InterPro" id="IPR008942">
    <property type="entry name" value="ENTH_VHS"/>
</dbReference>